<evidence type="ECO:0000313" key="3">
    <source>
        <dbReference type="Proteomes" id="UP000198748"/>
    </source>
</evidence>
<organism evidence="2 3">
    <name type="scientific">Dyadobacter soli</name>
    <dbReference type="NCBI Taxonomy" id="659014"/>
    <lineage>
        <taxon>Bacteria</taxon>
        <taxon>Pseudomonadati</taxon>
        <taxon>Bacteroidota</taxon>
        <taxon>Cytophagia</taxon>
        <taxon>Cytophagales</taxon>
        <taxon>Spirosomataceae</taxon>
        <taxon>Dyadobacter</taxon>
    </lineage>
</organism>
<dbReference type="Proteomes" id="UP000198748">
    <property type="component" value="Unassembled WGS sequence"/>
</dbReference>
<proteinExistence type="predicted"/>
<protein>
    <submittedName>
        <fullName evidence="2">Uncharacterized protein</fullName>
    </submittedName>
</protein>
<accession>A0A1G8CUX1</accession>
<dbReference type="OrthoDB" id="925207at2"/>
<feature type="chain" id="PRO_5011712757" evidence="1">
    <location>
        <begin position="20"/>
        <end position="159"/>
    </location>
</feature>
<feature type="signal peptide" evidence="1">
    <location>
        <begin position="1"/>
        <end position="19"/>
    </location>
</feature>
<dbReference type="RefSeq" id="WP_143017028.1">
    <property type="nucleotide sequence ID" value="NZ_FNAN01000040.1"/>
</dbReference>
<dbReference type="EMBL" id="FNAN01000040">
    <property type="protein sequence ID" value="SDH49302.1"/>
    <property type="molecule type" value="Genomic_DNA"/>
</dbReference>
<dbReference type="STRING" id="659014.SAMN04487996_14014"/>
<keyword evidence="3" id="KW-1185">Reference proteome</keyword>
<keyword evidence="1" id="KW-0732">Signal</keyword>
<evidence type="ECO:0000313" key="2">
    <source>
        <dbReference type="EMBL" id="SDH49302.1"/>
    </source>
</evidence>
<gene>
    <name evidence="2" type="ORF">SAMN04487996_14014</name>
</gene>
<sequence>MKRFFLSSIPVMFSLCANAQVGIGTLNPRAGLHAADSSVVFHAPGDATAGLPASPVIGEGRRMMWYADKAAFRAGYVGSDDNYWDEINIGKYSFAGGYNTRGPMAQDFNAAFGLDGVSNDTTINTVNIDGVNMAAIQALEKRTRELQAEMVGSGRAFTK</sequence>
<evidence type="ECO:0000256" key="1">
    <source>
        <dbReference type="SAM" id="SignalP"/>
    </source>
</evidence>
<name>A0A1G8CUX1_9BACT</name>
<reference evidence="3" key="1">
    <citation type="submission" date="2016-10" db="EMBL/GenBank/DDBJ databases">
        <authorList>
            <person name="Varghese N."/>
            <person name="Submissions S."/>
        </authorList>
    </citation>
    <scope>NUCLEOTIDE SEQUENCE [LARGE SCALE GENOMIC DNA]</scope>
    <source>
        <strain evidence="3">DSM 25329</strain>
    </source>
</reference>
<dbReference type="AlphaFoldDB" id="A0A1G8CUX1"/>